<dbReference type="EMBL" id="JARIHO010000096">
    <property type="protein sequence ID" value="KAJ7305500.1"/>
    <property type="molecule type" value="Genomic_DNA"/>
</dbReference>
<evidence type="ECO:0000313" key="2">
    <source>
        <dbReference type="EMBL" id="KAJ7305500.1"/>
    </source>
</evidence>
<dbReference type="Proteomes" id="UP001218218">
    <property type="component" value="Unassembled WGS sequence"/>
</dbReference>
<dbReference type="AlphaFoldDB" id="A0AAD6Z3Y9"/>
<sequence length="286" mass="31053">MPSLSQLAELPLDSSPLKPDSLPNSPIRRSPVRLDNPTTPSPTRSIAQTVQHKRPAEDMTQFATEISRVHKLTKSFHSPITSDSSHQGKILDNVSILILDSSIPAYRNEKIGPVKLLTDLVISHGVSWGFTDAMKGDRDQMKLRNGVKHTILGSRGNDPAPGQTLRSDALNIVELMEALISQQKLITLKIDVALCGRVALLRQVITEAPGNAYWTTVDTELANLRNKYPVAADLSRFIKRHVLDPDFKTYGSVDIPGLARASGSRPRRPQASLSAAASGSASTTAT</sequence>
<keyword evidence="3" id="KW-1185">Reference proteome</keyword>
<protein>
    <submittedName>
        <fullName evidence="2">Uncharacterized protein</fullName>
    </submittedName>
</protein>
<evidence type="ECO:0000256" key="1">
    <source>
        <dbReference type="SAM" id="MobiDB-lite"/>
    </source>
</evidence>
<evidence type="ECO:0000313" key="3">
    <source>
        <dbReference type="Proteomes" id="UP001218218"/>
    </source>
</evidence>
<name>A0AAD6Z3Y9_9AGAR</name>
<comment type="caution">
    <text evidence="2">The sequence shown here is derived from an EMBL/GenBank/DDBJ whole genome shotgun (WGS) entry which is preliminary data.</text>
</comment>
<feature type="compositionally biased region" description="Low complexity" evidence="1">
    <location>
        <begin position="271"/>
        <end position="286"/>
    </location>
</feature>
<accession>A0AAD6Z3Y9</accession>
<feature type="compositionally biased region" description="Polar residues" evidence="1">
    <location>
        <begin position="36"/>
        <end position="50"/>
    </location>
</feature>
<proteinExistence type="predicted"/>
<reference evidence="2" key="1">
    <citation type="submission" date="2023-03" db="EMBL/GenBank/DDBJ databases">
        <title>Massive genome expansion in bonnet fungi (Mycena s.s.) driven by repeated elements and novel gene families across ecological guilds.</title>
        <authorList>
            <consortium name="Lawrence Berkeley National Laboratory"/>
            <person name="Harder C.B."/>
            <person name="Miyauchi S."/>
            <person name="Viragh M."/>
            <person name="Kuo A."/>
            <person name="Thoen E."/>
            <person name="Andreopoulos B."/>
            <person name="Lu D."/>
            <person name="Skrede I."/>
            <person name="Drula E."/>
            <person name="Henrissat B."/>
            <person name="Morin E."/>
            <person name="Kohler A."/>
            <person name="Barry K."/>
            <person name="LaButti K."/>
            <person name="Morin E."/>
            <person name="Salamov A."/>
            <person name="Lipzen A."/>
            <person name="Mereny Z."/>
            <person name="Hegedus B."/>
            <person name="Baldrian P."/>
            <person name="Stursova M."/>
            <person name="Weitz H."/>
            <person name="Taylor A."/>
            <person name="Grigoriev I.V."/>
            <person name="Nagy L.G."/>
            <person name="Martin F."/>
            <person name="Kauserud H."/>
        </authorList>
    </citation>
    <scope>NUCLEOTIDE SEQUENCE</scope>
    <source>
        <strain evidence="2">CBHHK002</strain>
    </source>
</reference>
<feature type="region of interest" description="Disordered" evidence="1">
    <location>
        <begin position="1"/>
        <end position="56"/>
    </location>
</feature>
<gene>
    <name evidence="2" type="ORF">DFH08DRAFT_1089035</name>
</gene>
<feature type="region of interest" description="Disordered" evidence="1">
    <location>
        <begin position="258"/>
        <end position="286"/>
    </location>
</feature>
<organism evidence="2 3">
    <name type="scientific">Mycena albidolilacea</name>
    <dbReference type="NCBI Taxonomy" id="1033008"/>
    <lineage>
        <taxon>Eukaryota</taxon>
        <taxon>Fungi</taxon>
        <taxon>Dikarya</taxon>
        <taxon>Basidiomycota</taxon>
        <taxon>Agaricomycotina</taxon>
        <taxon>Agaricomycetes</taxon>
        <taxon>Agaricomycetidae</taxon>
        <taxon>Agaricales</taxon>
        <taxon>Marasmiineae</taxon>
        <taxon>Mycenaceae</taxon>
        <taxon>Mycena</taxon>
    </lineage>
</organism>